<reference evidence="3 4" key="1">
    <citation type="submission" date="2023-10" db="EMBL/GenBank/DDBJ databases">
        <title>Description of Microbulbifer bruguierae sp. nov., isolated from the sediments of mangrove plant Bruguiera sexangula and comparative genomic analyses of the genus Microbulbifer.</title>
        <authorList>
            <person name="Long M."/>
        </authorList>
    </citation>
    <scope>NUCLEOTIDE SEQUENCE [LARGE SCALE GENOMIC DNA]</scope>
    <source>
        <strain evidence="3 4">SPO729</strain>
    </source>
</reference>
<dbReference type="GO" id="GO:0020037">
    <property type="term" value="F:heme binding"/>
    <property type="evidence" value="ECO:0007669"/>
    <property type="project" value="InterPro"/>
</dbReference>
<dbReference type="AlphaFoldDB" id="A0AAU0N2Q5"/>
<dbReference type="PANTHER" id="PTHR38034:SF1">
    <property type="entry name" value="INNER MEMBRANE PROTEIN YPJD"/>
    <property type="match status" value="1"/>
</dbReference>
<evidence type="ECO:0000313" key="3">
    <source>
        <dbReference type="EMBL" id="WOX06202.1"/>
    </source>
</evidence>
<dbReference type="KEGG" id="mpaf:R5R33_03470"/>
<dbReference type="EMBL" id="CP137555">
    <property type="protein sequence ID" value="WOX06202.1"/>
    <property type="molecule type" value="Genomic_DNA"/>
</dbReference>
<dbReference type="PANTHER" id="PTHR38034">
    <property type="entry name" value="INNER MEMBRANE PROTEIN YPJD"/>
    <property type="match status" value="1"/>
</dbReference>
<gene>
    <name evidence="3" type="primary">ccsA</name>
    <name evidence="3" type="ORF">R5R33_03470</name>
</gene>
<proteinExistence type="predicted"/>
<organism evidence="3 4">
    <name type="scientific">Microbulbifer pacificus</name>
    <dbReference type="NCBI Taxonomy" id="407164"/>
    <lineage>
        <taxon>Bacteria</taxon>
        <taxon>Pseudomonadati</taxon>
        <taxon>Pseudomonadota</taxon>
        <taxon>Gammaproteobacteria</taxon>
        <taxon>Cellvibrionales</taxon>
        <taxon>Microbulbiferaceae</taxon>
        <taxon>Microbulbifer</taxon>
    </lineage>
</organism>
<keyword evidence="1" id="KW-0812">Transmembrane</keyword>
<protein>
    <submittedName>
        <fullName evidence="3">Cytochrome c biogenesis protein CcsA</fullName>
    </submittedName>
</protein>
<feature type="domain" description="Cytochrome c assembly protein" evidence="2">
    <location>
        <begin position="40"/>
        <end position="261"/>
    </location>
</feature>
<feature type="transmembrane region" description="Helical" evidence="1">
    <location>
        <begin position="124"/>
        <end position="150"/>
    </location>
</feature>
<dbReference type="RefSeq" id="WP_318954660.1">
    <property type="nucleotide sequence ID" value="NZ_CP137555.1"/>
</dbReference>
<feature type="transmembrane region" description="Helical" evidence="1">
    <location>
        <begin position="37"/>
        <end position="56"/>
    </location>
</feature>
<evidence type="ECO:0000313" key="4">
    <source>
        <dbReference type="Proteomes" id="UP001302477"/>
    </source>
</evidence>
<keyword evidence="4" id="KW-1185">Reference proteome</keyword>
<dbReference type="InterPro" id="IPR002541">
    <property type="entry name" value="Cyt_c_assembly"/>
</dbReference>
<dbReference type="Pfam" id="PF01578">
    <property type="entry name" value="Cytochrom_C_asm"/>
    <property type="match status" value="1"/>
</dbReference>
<feature type="transmembrane region" description="Helical" evidence="1">
    <location>
        <begin position="91"/>
        <end position="112"/>
    </location>
</feature>
<dbReference type="InterPro" id="IPR052372">
    <property type="entry name" value="YpjD/HemX"/>
</dbReference>
<accession>A0AAU0N2Q5</accession>
<evidence type="ECO:0000256" key="1">
    <source>
        <dbReference type="SAM" id="Phobius"/>
    </source>
</evidence>
<dbReference type="GO" id="GO:0017004">
    <property type="term" value="P:cytochrome complex assembly"/>
    <property type="evidence" value="ECO:0007669"/>
    <property type="project" value="InterPro"/>
</dbReference>
<name>A0AAU0N2Q5_9GAMM</name>
<keyword evidence="1" id="KW-1133">Transmembrane helix</keyword>
<feature type="transmembrane region" description="Helical" evidence="1">
    <location>
        <begin position="176"/>
        <end position="199"/>
    </location>
</feature>
<evidence type="ECO:0000259" key="2">
    <source>
        <dbReference type="Pfam" id="PF01578"/>
    </source>
</evidence>
<feature type="transmembrane region" description="Helical" evidence="1">
    <location>
        <begin position="241"/>
        <end position="264"/>
    </location>
</feature>
<feature type="transmembrane region" description="Helical" evidence="1">
    <location>
        <begin position="211"/>
        <end position="229"/>
    </location>
</feature>
<sequence length="267" mass="29001">MAALAHWTAIALYIATTGVAAASLSRQSPAYRQPLLLVLFALAIVAHGVSLAFTLLSDQGFRFDLAAMLSLITCCVALLLLLLSLRHRLNLLILAIAPLAALAEMAAVHAWGGVPPRAQISPGIAAHALLSISAYSLLTLATLQAIYLYWLNQQLHNHRPAGISRMLPPLQTMESLLFGLVAFGQLLLTASLVTGALFVDDLFAQHLVHKTILSILAWVLYSILLWGHWKKGWRGNTAVRWTLSAFAVLMLAFFGSKLALEVIFARH</sequence>
<dbReference type="Proteomes" id="UP001302477">
    <property type="component" value="Chromosome"/>
</dbReference>
<keyword evidence="1" id="KW-0472">Membrane</keyword>
<feature type="transmembrane region" description="Helical" evidence="1">
    <location>
        <begin position="63"/>
        <end position="85"/>
    </location>
</feature>
<dbReference type="GO" id="GO:0005886">
    <property type="term" value="C:plasma membrane"/>
    <property type="evidence" value="ECO:0007669"/>
    <property type="project" value="TreeGrafter"/>
</dbReference>